<organism evidence="14 15">
    <name type="scientific">Robbsia betulipollinis</name>
    <dbReference type="NCBI Taxonomy" id="2981849"/>
    <lineage>
        <taxon>Bacteria</taxon>
        <taxon>Pseudomonadati</taxon>
        <taxon>Pseudomonadota</taxon>
        <taxon>Betaproteobacteria</taxon>
        <taxon>Burkholderiales</taxon>
        <taxon>Burkholderiaceae</taxon>
        <taxon>Robbsia</taxon>
    </lineage>
</organism>
<comment type="catalytic activity">
    <reaction evidence="12">
        <text>5-amino-6-(5-phospho-D-ribitylamino)uracil + NADP(+) = 5-amino-6-(5-phospho-D-ribosylamino)uracil + NADPH + H(+)</text>
        <dbReference type="Rhea" id="RHEA:17845"/>
        <dbReference type="ChEBI" id="CHEBI:15378"/>
        <dbReference type="ChEBI" id="CHEBI:57783"/>
        <dbReference type="ChEBI" id="CHEBI:58349"/>
        <dbReference type="ChEBI" id="CHEBI:58421"/>
        <dbReference type="ChEBI" id="CHEBI:58453"/>
        <dbReference type="EC" id="1.1.1.193"/>
    </reaction>
</comment>
<dbReference type="Proteomes" id="UP001082899">
    <property type="component" value="Unassembled WGS sequence"/>
</dbReference>
<keyword evidence="7 12" id="KW-0479">Metal-binding</keyword>
<dbReference type="InterPro" id="IPR050765">
    <property type="entry name" value="Riboflavin_Biosynth_HTPR"/>
</dbReference>
<name>A0ABT3ZM72_9BURK</name>
<dbReference type="PROSITE" id="PS00903">
    <property type="entry name" value="CYT_DCMP_DEAMINASES_1"/>
    <property type="match status" value="1"/>
</dbReference>
<dbReference type="CDD" id="cd01284">
    <property type="entry name" value="Riboflavin_deaminase-reductase"/>
    <property type="match status" value="1"/>
</dbReference>
<protein>
    <recommendedName>
        <fullName evidence="12">Riboflavin biosynthesis protein RibD</fullName>
    </recommendedName>
    <domain>
        <recommendedName>
            <fullName evidence="12">Diaminohydroxyphosphoribosylaminopyrimidine deaminase</fullName>
            <shortName evidence="12">DRAP deaminase</shortName>
            <ecNumber evidence="12">3.5.4.26</ecNumber>
        </recommendedName>
        <alternativeName>
            <fullName evidence="12">Riboflavin-specific deaminase</fullName>
        </alternativeName>
    </domain>
    <domain>
        <recommendedName>
            <fullName evidence="12">5-amino-6-(5-phosphoribosylamino)uracil reductase</fullName>
            <ecNumber evidence="12">1.1.1.193</ecNumber>
        </recommendedName>
        <alternativeName>
            <fullName evidence="12">HTP reductase</fullName>
        </alternativeName>
    </domain>
</protein>
<dbReference type="InterPro" id="IPR011549">
    <property type="entry name" value="RibD_C"/>
</dbReference>
<dbReference type="PROSITE" id="PS51747">
    <property type="entry name" value="CYT_DCMP_DEAMINASES_2"/>
    <property type="match status" value="1"/>
</dbReference>
<evidence type="ECO:0000256" key="7">
    <source>
        <dbReference type="ARBA" id="ARBA00022723"/>
    </source>
</evidence>
<evidence type="ECO:0000256" key="9">
    <source>
        <dbReference type="ARBA" id="ARBA00022857"/>
    </source>
</evidence>
<evidence type="ECO:0000256" key="12">
    <source>
        <dbReference type="PIRNR" id="PIRNR006769"/>
    </source>
</evidence>
<sequence length="367" mass="39273">MFSETDFAYMQRALLLAEKGMYSTTPNPRVGCVLVRDGVIVGEGFTQPAGFDHAEVQALKDARARGASTLGATAYVTLEPCSHVGRTPPCAKALIDAGIARVIAAMEDPNPRVSGRGLDMLRTAGVDVRCGLLERPARELNIGFVSRMTHGRPWVRLKAAASLDGFTALPGGESQWITSEASRADSHAWRARACAILTGMGTARQDDPQLTVRAVETPRQPLRILVDSRLGLPLTARLLDGAPPLIVCASDADEAAPRAAALRERGAEVIALPNPQGKVDLPALMNVLGERGINELHVEAGAKLSGSMIREGCVDEWLLYLAPNLLGQGFGLFDLAPPASLAERRQLAFHAVDRVGDDLRILARWPS</sequence>
<dbReference type="GO" id="GO:0008703">
    <property type="term" value="F:5-amino-6-(5-phosphoribosylamino)uracil reductase activity"/>
    <property type="evidence" value="ECO:0007669"/>
    <property type="project" value="UniProtKB-EC"/>
</dbReference>
<dbReference type="Gene3D" id="3.40.430.10">
    <property type="entry name" value="Dihydrofolate Reductase, subunit A"/>
    <property type="match status" value="1"/>
</dbReference>
<gene>
    <name evidence="14" type="primary">ribD</name>
    <name evidence="14" type="ORF">OVY01_10220</name>
</gene>
<evidence type="ECO:0000256" key="5">
    <source>
        <dbReference type="ARBA" id="ARBA00007417"/>
    </source>
</evidence>
<evidence type="ECO:0000259" key="13">
    <source>
        <dbReference type="PROSITE" id="PS51747"/>
    </source>
</evidence>
<dbReference type="Pfam" id="PF01872">
    <property type="entry name" value="RibD_C"/>
    <property type="match status" value="1"/>
</dbReference>
<dbReference type="EMBL" id="JAPMXC010000001">
    <property type="protein sequence ID" value="MCY0387601.1"/>
    <property type="molecule type" value="Genomic_DNA"/>
</dbReference>
<keyword evidence="12 14" id="KW-0378">Hydrolase</keyword>
<dbReference type="InterPro" id="IPR016192">
    <property type="entry name" value="APOBEC/CMP_deaminase_Zn-bd"/>
</dbReference>
<evidence type="ECO:0000256" key="1">
    <source>
        <dbReference type="ARBA" id="ARBA00002151"/>
    </source>
</evidence>
<comment type="pathway">
    <text evidence="2 12">Cofactor biosynthesis; riboflavin biosynthesis; 5-amino-6-(D-ribitylamino)uracil from GTP: step 2/4.</text>
</comment>
<evidence type="ECO:0000256" key="10">
    <source>
        <dbReference type="ARBA" id="ARBA00023002"/>
    </source>
</evidence>
<dbReference type="NCBIfam" id="TIGR00227">
    <property type="entry name" value="ribD_Cterm"/>
    <property type="match status" value="1"/>
</dbReference>
<evidence type="ECO:0000313" key="14">
    <source>
        <dbReference type="EMBL" id="MCY0387601.1"/>
    </source>
</evidence>
<keyword evidence="11" id="KW-0511">Multifunctional enzyme</keyword>
<dbReference type="SUPFAM" id="SSF53597">
    <property type="entry name" value="Dihydrofolate reductase-like"/>
    <property type="match status" value="1"/>
</dbReference>
<feature type="domain" description="CMP/dCMP-type deaminase" evidence="13">
    <location>
        <begin position="4"/>
        <end position="129"/>
    </location>
</feature>
<accession>A0ABT3ZM72</accession>
<evidence type="ECO:0000313" key="15">
    <source>
        <dbReference type="Proteomes" id="UP001082899"/>
    </source>
</evidence>
<keyword evidence="10 12" id="KW-0560">Oxidoreductase</keyword>
<comment type="similarity">
    <text evidence="5 12">In the C-terminal section; belongs to the HTP reductase family.</text>
</comment>
<proteinExistence type="inferred from homology"/>
<dbReference type="InterPro" id="IPR004794">
    <property type="entry name" value="Eubact_RibD"/>
</dbReference>
<keyword evidence="9 12" id="KW-0521">NADP</keyword>
<dbReference type="PANTHER" id="PTHR38011">
    <property type="entry name" value="DIHYDROFOLATE REDUCTASE FAMILY PROTEIN (AFU_ORTHOLOGUE AFUA_8G06820)"/>
    <property type="match status" value="1"/>
</dbReference>
<dbReference type="Pfam" id="PF00383">
    <property type="entry name" value="dCMP_cyt_deam_1"/>
    <property type="match status" value="1"/>
</dbReference>
<keyword evidence="15" id="KW-1185">Reference proteome</keyword>
<evidence type="ECO:0000256" key="8">
    <source>
        <dbReference type="ARBA" id="ARBA00022833"/>
    </source>
</evidence>
<dbReference type="EC" id="3.5.4.26" evidence="12"/>
<keyword evidence="8 12" id="KW-0862">Zinc</keyword>
<dbReference type="RefSeq" id="WP_267847331.1">
    <property type="nucleotide sequence ID" value="NZ_JAPMXC010000001.1"/>
</dbReference>
<comment type="caution">
    <text evidence="14">The sequence shown here is derived from an EMBL/GenBank/DDBJ whole genome shotgun (WGS) entry which is preliminary data.</text>
</comment>
<dbReference type="InterPro" id="IPR024072">
    <property type="entry name" value="DHFR-like_dom_sf"/>
</dbReference>
<evidence type="ECO:0000256" key="3">
    <source>
        <dbReference type="ARBA" id="ARBA00004910"/>
    </source>
</evidence>
<dbReference type="InterPro" id="IPR002125">
    <property type="entry name" value="CMP_dCMP_dom"/>
</dbReference>
<comment type="cofactor">
    <cofactor evidence="12">
        <name>Zn(2+)</name>
        <dbReference type="ChEBI" id="CHEBI:29105"/>
    </cofactor>
    <text evidence="12">Binds 1 zinc ion.</text>
</comment>
<reference evidence="14" key="1">
    <citation type="submission" date="2022-11" db="EMBL/GenBank/DDBJ databases">
        <title>Robbsia betulipollinis sp. nov., isolated from pollen of birch (Betula pendula).</title>
        <authorList>
            <person name="Shi H."/>
            <person name="Ambika Manirajan B."/>
            <person name="Ratering S."/>
            <person name="Geissler-Plaum R."/>
            <person name="Schnell S."/>
        </authorList>
    </citation>
    <scope>NUCLEOTIDE SEQUENCE</scope>
    <source>
        <strain evidence="14">Bb-Pol-6</strain>
    </source>
</reference>
<comment type="function">
    <text evidence="1 12">Converts 2,5-diamino-6-(ribosylamino)-4(3h)-pyrimidinone 5'-phosphate into 5-amino-6-(ribosylamino)-2,4(1h,3h)-pyrimidinedione 5'-phosphate.</text>
</comment>
<evidence type="ECO:0000256" key="11">
    <source>
        <dbReference type="ARBA" id="ARBA00023268"/>
    </source>
</evidence>
<evidence type="ECO:0000256" key="2">
    <source>
        <dbReference type="ARBA" id="ARBA00004882"/>
    </source>
</evidence>
<dbReference type="SUPFAM" id="SSF53927">
    <property type="entry name" value="Cytidine deaminase-like"/>
    <property type="match status" value="1"/>
</dbReference>
<dbReference type="EC" id="1.1.1.193" evidence="12"/>
<keyword evidence="6 12" id="KW-0686">Riboflavin biosynthesis</keyword>
<comment type="pathway">
    <text evidence="3 12">Cofactor biosynthesis; riboflavin biosynthesis; 5-amino-6-(D-ribitylamino)uracil from GTP: step 3/4.</text>
</comment>
<dbReference type="PIRSF" id="PIRSF006769">
    <property type="entry name" value="RibD"/>
    <property type="match status" value="1"/>
</dbReference>
<dbReference type="NCBIfam" id="TIGR00326">
    <property type="entry name" value="eubact_ribD"/>
    <property type="match status" value="1"/>
</dbReference>
<evidence type="ECO:0000256" key="6">
    <source>
        <dbReference type="ARBA" id="ARBA00022619"/>
    </source>
</evidence>
<dbReference type="InterPro" id="IPR002734">
    <property type="entry name" value="RibDG_C"/>
</dbReference>
<dbReference type="PANTHER" id="PTHR38011:SF7">
    <property type="entry name" value="2,5-DIAMINO-6-RIBOSYLAMINO-4(3H)-PYRIMIDINONE 5'-PHOSPHATE REDUCTASE"/>
    <property type="match status" value="1"/>
</dbReference>
<evidence type="ECO:0000256" key="4">
    <source>
        <dbReference type="ARBA" id="ARBA00005259"/>
    </source>
</evidence>
<comment type="similarity">
    <text evidence="4 12">In the N-terminal section; belongs to the cytidine and deoxycytidylate deaminase family.</text>
</comment>
<dbReference type="GO" id="GO:0008835">
    <property type="term" value="F:diaminohydroxyphosphoribosylaminopyrimidine deaminase activity"/>
    <property type="evidence" value="ECO:0007669"/>
    <property type="project" value="UniProtKB-EC"/>
</dbReference>
<comment type="catalytic activity">
    <reaction evidence="12">
        <text>2,5-diamino-6-hydroxy-4-(5-phosphoribosylamino)-pyrimidine + H2O + H(+) = 5-amino-6-(5-phospho-D-ribosylamino)uracil + NH4(+)</text>
        <dbReference type="Rhea" id="RHEA:21868"/>
        <dbReference type="ChEBI" id="CHEBI:15377"/>
        <dbReference type="ChEBI" id="CHEBI:15378"/>
        <dbReference type="ChEBI" id="CHEBI:28938"/>
        <dbReference type="ChEBI" id="CHEBI:58453"/>
        <dbReference type="ChEBI" id="CHEBI:58614"/>
        <dbReference type="EC" id="3.5.4.26"/>
    </reaction>
</comment>
<dbReference type="Gene3D" id="3.40.140.10">
    <property type="entry name" value="Cytidine Deaminase, domain 2"/>
    <property type="match status" value="1"/>
</dbReference>
<dbReference type="InterPro" id="IPR016193">
    <property type="entry name" value="Cytidine_deaminase-like"/>
</dbReference>